<dbReference type="Proteomes" id="UP000003303">
    <property type="component" value="Unassembled WGS sequence"/>
</dbReference>
<reference evidence="3 4" key="1">
    <citation type="submission" date="2009-04" db="EMBL/GenBank/DDBJ databases">
        <authorList>
            <person name="Sebastian Y."/>
            <person name="Madupu R."/>
            <person name="Durkin A.S."/>
            <person name="Torralba M."/>
            <person name="Methe B."/>
            <person name="Sutton G.G."/>
            <person name="Strausberg R.L."/>
            <person name="Nelson K.E."/>
        </authorList>
    </citation>
    <scope>NUCLEOTIDE SEQUENCE [LARGE SCALE GENOMIC DNA]</scope>
    <source>
        <strain evidence="3 4">60-3</strain>
    </source>
</reference>
<keyword evidence="1" id="KW-0732">Signal</keyword>
<feature type="domain" description="Bacterial repeat" evidence="2">
    <location>
        <begin position="549"/>
        <end position="619"/>
    </location>
</feature>
<dbReference type="Pfam" id="PF18998">
    <property type="entry name" value="Flg_new_2"/>
    <property type="match status" value="1"/>
</dbReference>
<dbReference type="AlphaFoldDB" id="C2MD15"/>
<protein>
    <recommendedName>
        <fullName evidence="2">Bacterial repeat domain-containing protein</fullName>
    </recommendedName>
</protein>
<comment type="caution">
    <text evidence="3">The sequence shown here is derived from an EMBL/GenBank/DDBJ whole genome shotgun (WGS) entry which is preliminary data.</text>
</comment>
<dbReference type="Pfam" id="PF13306">
    <property type="entry name" value="LRR_5"/>
    <property type="match status" value="1"/>
</dbReference>
<proteinExistence type="predicted"/>
<name>C2MD15_9PORP</name>
<feature type="chain" id="PRO_5002916346" description="Bacterial repeat domain-containing protein" evidence="1">
    <location>
        <begin position="26"/>
        <end position="876"/>
    </location>
</feature>
<keyword evidence="4" id="KW-1185">Reference proteome</keyword>
<dbReference type="EMBL" id="ACLR01000182">
    <property type="protein sequence ID" value="EEK16318.1"/>
    <property type="molecule type" value="Genomic_DNA"/>
</dbReference>
<dbReference type="PANTHER" id="PTHR45661:SF3">
    <property type="entry name" value="IG-LIKE DOMAIN-CONTAINING PROTEIN"/>
    <property type="match status" value="1"/>
</dbReference>
<evidence type="ECO:0000313" key="4">
    <source>
        <dbReference type="Proteomes" id="UP000003303"/>
    </source>
</evidence>
<organism evidence="3 4">
    <name type="scientific">Porphyromonas uenonis 60-3</name>
    <dbReference type="NCBI Taxonomy" id="596327"/>
    <lineage>
        <taxon>Bacteria</taxon>
        <taxon>Pseudomonadati</taxon>
        <taxon>Bacteroidota</taxon>
        <taxon>Bacteroidia</taxon>
        <taxon>Bacteroidales</taxon>
        <taxon>Porphyromonadaceae</taxon>
        <taxon>Porphyromonas</taxon>
    </lineage>
</organism>
<dbReference type="OrthoDB" id="1058315at2"/>
<dbReference type="InterPro" id="IPR032675">
    <property type="entry name" value="LRR_dom_sf"/>
</dbReference>
<evidence type="ECO:0000259" key="2">
    <source>
        <dbReference type="Pfam" id="PF18998"/>
    </source>
</evidence>
<dbReference type="Gene3D" id="3.80.10.10">
    <property type="entry name" value="Ribonuclease Inhibitor"/>
    <property type="match status" value="3"/>
</dbReference>
<feature type="signal peptide" evidence="1">
    <location>
        <begin position="1"/>
        <end position="25"/>
    </location>
</feature>
<evidence type="ECO:0000313" key="3">
    <source>
        <dbReference type="EMBL" id="EEK16318.1"/>
    </source>
</evidence>
<dbReference type="STRING" id="596327.PORUE0001_0335"/>
<dbReference type="InterPro" id="IPR053139">
    <property type="entry name" value="Surface_bspA-like"/>
</dbReference>
<dbReference type="InterPro" id="IPR044060">
    <property type="entry name" value="Bacterial_rp_domain"/>
</dbReference>
<dbReference type="PANTHER" id="PTHR45661">
    <property type="entry name" value="SURFACE ANTIGEN"/>
    <property type="match status" value="1"/>
</dbReference>
<dbReference type="eggNOG" id="COG5492">
    <property type="taxonomic scope" value="Bacteria"/>
</dbReference>
<evidence type="ECO:0000256" key="1">
    <source>
        <dbReference type="SAM" id="SignalP"/>
    </source>
</evidence>
<gene>
    <name evidence="3" type="ORF">PORUE0001_0335</name>
</gene>
<dbReference type="SUPFAM" id="SSF52058">
    <property type="entry name" value="L domain-like"/>
    <property type="match status" value="1"/>
</dbReference>
<dbReference type="RefSeq" id="WP_007365759.1">
    <property type="nucleotide sequence ID" value="NZ_ACLR01000182.1"/>
</dbReference>
<dbReference type="InterPro" id="IPR026906">
    <property type="entry name" value="LRR_5"/>
</dbReference>
<accession>C2MD15</accession>
<sequence>MQQKRLRFSTLLLCLLLPLIGQLQAQTIDLGDFANPSSHFNQSVGQTAPFDFDYLSSVTQQIYTAAELQGLEGKEITKLAFQIYLSDGESYNTEYTNDLQIYLTNVPDDHFVPVSGKYHWLPINPAQDLYMKKTITLDLMDMTISGNNETSKAGVAYHTLELELDKPFVYTGQSILLSVRSKASKSAVDGPGRSMIEFCSYPKNVKEMPVRTINKATDKAIKEGFVGVLGETADRGQKDRAVMRITFRDASTPQPSYDPIHPVVQLTEAGSLAKLMQGMDLLKCQSITVSGPMNAEDCKTIRDNMGNLTEINIADATFAEEQLPEAAFYNMPLVRKVTLPHTLKVVGERALAQMYKLEEVVLGTQVTKICDSAFAQNRSLSKISPMPALTSIGKYAFKECTALTTFPWPETLTTLDTESFSGSGLTEVRLPNVAVVPHTCFASCKALAKVYLGAKTTEVVFGAFAHCTALTDITIEAVQPPKAINKAFNGLKPANISTINLFVPGDAQEAYKAANVWKDFHIVPIPGTEPQVKKYLLTYRVIGEHGTLKATTATGVAIPSQTEVEEHTAITLTADPERDYIVKSFKFNGTETPMTAGEQNVQTYTFNIEKPTEVTVEFVHRPYIVTYSVRDNVGGTITATYKGKPLDSGATTAVGESETIIFTAHPAEHYHVKKWFVNGQEGPKPAENNQWQVISGKDYVVEVLFERDKVYYTIDVSQEGNGGPIYLEIGGVRSALKSKAPENMDIRVYVEPDKGYRLDYWMVNRERINPVDGSLEYTTKATKNLRIVAYYAKVEEGNAIDAPTAANANVTIALEGQSITLTNNTDKALGTVALYDYAGRLIEQRTVADKLCTLTAPQAGVYLLSIGTTTAKVCVK</sequence>